<evidence type="ECO:0000313" key="2">
    <source>
        <dbReference type="EMBL" id="QNE18313.1"/>
    </source>
</evidence>
<reference evidence="2 3" key="2">
    <citation type="journal article" date="2020" name="Microbiol. Resour. Announc.">
        <title>Antarctic desert soil bacteria exhibit high novel natural product potential, evaluated through long-read genome sequencing and comparative genomics.</title>
        <authorList>
            <person name="Benaud N."/>
            <person name="Edwards R.J."/>
            <person name="Amos T.G."/>
            <person name="D'Agostino P.M."/>
            <person name="Gutierrez-Chavez C."/>
            <person name="Montgomery K."/>
            <person name="Nicetic I."/>
            <person name="Ferrari B.C."/>
        </authorList>
    </citation>
    <scope>NUCLEOTIDE SEQUENCE [LARGE SCALE GENOMIC DNA]</scope>
    <source>
        <strain evidence="2 3">SPB151</strain>
    </source>
</reference>
<sequence length="225" mass="25683">MDAELRASVIIDYQNVHLTGHDLFASAKNWPRHETLIDPLRFANQLIATRNKRQRPGVGQPAVLRKVLVYRGQPSGEHDPDGYNRSQAQKAQWERDQRVTVTLRPLKYHYQRHVTGRPAHDINGVKIPIGRPQEKGVDVLCALATVREARNPATDLVILATSDSDLVPALDEVRISGSAKVETFCWYDAQTKTKFQLHPTDRSRPLWNTQLGEMEFRASWDPTRY</sequence>
<dbReference type="Pfam" id="PF01936">
    <property type="entry name" value="NYN"/>
    <property type="match status" value="1"/>
</dbReference>
<dbReference type="AlphaFoldDB" id="A0A7G6WWE8"/>
<reference evidence="3" key="1">
    <citation type="submission" date="2019-09" db="EMBL/GenBank/DDBJ databases">
        <title>Antimicrobial potential of Antarctic Bacteria.</title>
        <authorList>
            <person name="Benaud N."/>
            <person name="Edwards R.J."/>
            <person name="Ferrari B.C."/>
        </authorList>
    </citation>
    <scope>NUCLEOTIDE SEQUENCE [LARGE SCALE GENOMIC DNA]</scope>
    <source>
        <strain evidence="3">SPB151</strain>
    </source>
</reference>
<proteinExistence type="predicted"/>
<dbReference type="RefSeq" id="WP_185447365.1">
    <property type="nucleotide sequence ID" value="NZ_CP043661.1"/>
</dbReference>
<dbReference type="GO" id="GO:0004540">
    <property type="term" value="F:RNA nuclease activity"/>
    <property type="evidence" value="ECO:0007669"/>
    <property type="project" value="InterPro"/>
</dbReference>
<evidence type="ECO:0000259" key="1">
    <source>
        <dbReference type="Pfam" id="PF01936"/>
    </source>
</evidence>
<accession>A0A7G6WWE8</accession>
<organism evidence="2 3">
    <name type="scientific">Kribbella qitaiheensis</name>
    <dbReference type="NCBI Taxonomy" id="1544730"/>
    <lineage>
        <taxon>Bacteria</taxon>
        <taxon>Bacillati</taxon>
        <taxon>Actinomycetota</taxon>
        <taxon>Actinomycetes</taxon>
        <taxon>Propionibacteriales</taxon>
        <taxon>Kribbellaceae</taxon>
        <taxon>Kribbella</taxon>
    </lineage>
</organism>
<dbReference type="InterPro" id="IPR021139">
    <property type="entry name" value="NYN"/>
</dbReference>
<dbReference type="KEGG" id="kqi:F1D05_10930"/>
<name>A0A7G6WWE8_9ACTN</name>
<feature type="domain" description="NYN" evidence="1">
    <location>
        <begin position="8"/>
        <end position="195"/>
    </location>
</feature>
<dbReference type="Proteomes" id="UP000515563">
    <property type="component" value="Chromosome"/>
</dbReference>
<dbReference type="EMBL" id="CP043661">
    <property type="protein sequence ID" value="QNE18313.1"/>
    <property type="molecule type" value="Genomic_DNA"/>
</dbReference>
<gene>
    <name evidence="2" type="ORF">F1D05_10930</name>
</gene>
<dbReference type="Gene3D" id="3.40.50.1010">
    <property type="entry name" value="5'-nuclease"/>
    <property type="match status" value="1"/>
</dbReference>
<protein>
    <submittedName>
        <fullName evidence="2">NYN domain-containing protein</fullName>
    </submittedName>
</protein>
<evidence type="ECO:0000313" key="3">
    <source>
        <dbReference type="Proteomes" id="UP000515563"/>
    </source>
</evidence>
<keyword evidence="3" id="KW-1185">Reference proteome</keyword>